<dbReference type="AlphaFoldDB" id="A0A2P5CW19"/>
<protein>
    <submittedName>
        <fullName evidence="1">Uncharacterized protein</fullName>
    </submittedName>
</protein>
<keyword evidence="2" id="KW-1185">Reference proteome</keyword>
<proteinExistence type="predicted"/>
<reference evidence="2" key="1">
    <citation type="submission" date="2016-06" db="EMBL/GenBank/DDBJ databases">
        <title>Parallel loss of symbiosis genes in relatives of nitrogen-fixing non-legume Parasponia.</title>
        <authorList>
            <person name="Van Velzen R."/>
            <person name="Holmer R."/>
            <person name="Bu F."/>
            <person name="Rutten L."/>
            <person name="Van Zeijl A."/>
            <person name="Liu W."/>
            <person name="Santuari L."/>
            <person name="Cao Q."/>
            <person name="Sharma T."/>
            <person name="Shen D."/>
            <person name="Roswanjaya Y."/>
            <person name="Wardhani T."/>
            <person name="Kalhor M.S."/>
            <person name="Jansen J."/>
            <person name="Van den Hoogen J."/>
            <person name="Gungor B."/>
            <person name="Hartog M."/>
            <person name="Hontelez J."/>
            <person name="Verver J."/>
            <person name="Yang W.-C."/>
            <person name="Schijlen E."/>
            <person name="Repin R."/>
            <person name="Schilthuizen M."/>
            <person name="Schranz E."/>
            <person name="Heidstra R."/>
            <person name="Miyata K."/>
            <person name="Fedorova E."/>
            <person name="Kohlen W."/>
            <person name="Bisseling T."/>
            <person name="Smit S."/>
            <person name="Geurts R."/>
        </authorList>
    </citation>
    <scope>NUCLEOTIDE SEQUENCE [LARGE SCALE GENOMIC DNA]</scope>
    <source>
        <strain evidence="2">cv. WU1-14</strain>
    </source>
</reference>
<name>A0A2P5CW19_PARAD</name>
<evidence type="ECO:0000313" key="1">
    <source>
        <dbReference type="EMBL" id="PON65253.1"/>
    </source>
</evidence>
<sequence length="90" mass="9153">MKIISRVRDPSPYEDLLEALAIATTLGLKGPVLGRVAGEGTKGGGRPGLENWVGLLVAVGAGLRVGSRSARVGSSDTIKGAGELGVERVD</sequence>
<organism evidence="1 2">
    <name type="scientific">Parasponia andersonii</name>
    <name type="common">Sponia andersonii</name>
    <dbReference type="NCBI Taxonomy" id="3476"/>
    <lineage>
        <taxon>Eukaryota</taxon>
        <taxon>Viridiplantae</taxon>
        <taxon>Streptophyta</taxon>
        <taxon>Embryophyta</taxon>
        <taxon>Tracheophyta</taxon>
        <taxon>Spermatophyta</taxon>
        <taxon>Magnoliopsida</taxon>
        <taxon>eudicotyledons</taxon>
        <taxon>Gunneridae</taxon>
        <taxon>Pentapetalae</taxon>
        <taxon>rosids</taxon>
        <taxon>fabids</taxon>
        <taxon>Rosales</taxon>
        <taxon>Cannabaceae</taxon>
        <taxon>Parasponia</taxon>
    </lineage>
</organism>
<evidence type="ECO:0000313" key="2">
    <source>
        <dbReference type="Proteomes" id="UP000237105"/>
    </source>
</evidence>
<comment type="caution">
    <text evidence="1">The sequence shown here is derived from an EMBL/GenBank/DDBJ whole genome shotgun (WGS) entry which is preliminary data.</text>
</comment>
<gene>
    <name evidence="1" type="ORF">PanWU01x14_117700</name>
</gene>
<dbReference type="EMBL" id="JXTB01000089">
    <property type="protein sequence ID" value="PON65253.1"/>
    <property type="molecule type" value="Genomic_DNA"/>
</dbReference>
<dbReference type="Proteomes" id="UP000237105">
    <property type="component" value="Unassembled WGS sequence"/>
</dbReference>
<accession>A0A2P5CW19</accession>